<dbReference type="GO" id="GO:0005741">
    <property type="term" value="C:mitochondrial outer membrane"/>
    <property type="evidence" value="ECO:0000318"/>
    <property type="project" value="GO_Central"/>
</dbReference>
<dbReference type="PANTHER" id="PTHR11256:SF10">
    <property type="entry name" value="BCL-2-RELATED PROTEIN A1"/>
    <property type="match status" value="1"/>
</dbReference>
<keyword evidence="4" id="KW-1133">Transmembrane helix</keyword>
<dbReference type="GO" id="GO:0043065">
    <property type="term" value="P:positive regulation of apoptotic process"/>
    <property type="evidence" value="ECO:0000318"/>
    <property type="project" value="GO_Central"/>
</dbReference>
<dbReference type="GO" id="GO:0097192">
    <property type="term" value="P:extrinsic apoptotic signaling pathway in absence of ligand"/>
    <property type="evidence" value="ECO:0000318"/>
    <property type="project" value="GO_Central"/>
</dbReference>
<keyword evidence="4" id="KW-0812">Transmembrane</keyword>
<dbReference type="GeneTree" id="ENSGT01130000278292"/>
<dbReference type="KEGG" id="loc:102689963"/>
<dbReference type="HOGENOM" id="CLU_085401_2_2_1"/>
<dbReference type="InterPro" id="IPR002475">
    <property type="entry name" value="Bcl2-like"/>
</dbReference>
<dbReference type="EMBL" id="AHAT01035528">
    <property type="status" value="NOT_ANNOTATED_CDS"/>
    <property type="molecule type" value="Genomic_DNA"/>
</dbReference>
<dbReference type="InterPro" id="IPR036834">
    <property type="entry name" value="Bcl-2-like_sf"/>
</dbReference>
<dbReference type="OrthoDB" id="6020735at2759"/>
<dbReference type="CDD" id="cd06845">
    <property type="entry name" value="Bcl-2_like"/>
    <property type="match status" value="1"/>
</dbReference>
<evidence type="ECO:0000313" key="7">
    <source>
        <dbReference type="Proteomes" id="UP000018468"/>
    </source>
</evidence>
<dbReference type="PRINTS" id="PR01862">
    <property type="entry name" value="BCL2FAMILY"/>
</dbReference>
<dbReference type="PROSITE" id="PS50062">
    <property type="entry name" value="BCL2_FAMILY"/>
    <property type="match status" value="1"/>
</dbReference>
<dbReference type="Gene3D" id="1.10.437.10">
    <property type="entry name" value="Blc2-like"/>
    <property type="match status" value="1"/>
</dbReference>
<feature type="compositionally biased region" description="Polar residues" evidence="3">
    <location>
        <begin position="1"/>
        <end position="11"/>
    </location>
</feature>
<feature type="domain" description="Bcl-2 Bcl-2 homology region 1-3" evidence="5">
    <location>
        <begin position="78"/>
        <end position="172"/>
    </location>
</feature>
<accession>W5MCT6</accession>
<protein>
    <submittedName>
        <fullName evidence="6">Zgc:153993</fullName>
    </submittedName>
</protein>
<feature type="region of interest" description="Disordered" evidence="3">
    <location>
        <begin position="1"/>
        <end position="20"/>
    </location>
</feature>
<dbReference type="eggNOG" id="ENOG502S0JK">
    <property type="taxonomic scope" value="Eukaryota"/>
</dbReference>
<dbReference type="RefSeq" id="XP_006642717.1">
    <property type="nucleotide sequence ID" value="XM_006642654.2"/>
</dbReference>
<dbReference type="GO" id="GO:0008053">
    <property type="term" value="P:mitochondrial fusion"/>
    <property type="evidence" value="ECO:0000318"/>
    <property type="project" value="GO_Central"/>
</dbReference>
<reference evidence="6" key="2">
    <citation type="submission" date="2025-08" db="UniProtKB">
        <authorList>
            <consortium name="Ensembl"/>
        </authorList>
    </citation>
    <scope>IDENTIFICATION</scope>
</reference>
<dbReference type="GO" id="GO:0001836">
    <property type="term" value="P:release of cytochrome c from mitochondria"/>
    <property type="evidence" value="ECO:0000318"/>
    <property type="project" value="GO_Central"/>
</dbReference>
<feature type="transmembrane region" description="Helical" evidence="4">
    <location>
        <begin position="184"/>
        <end position="202"/>
    </location>
</feature>
<dbReference type="SMART" id="SM00337">
    <property type="entry name" value="BCL"/>
    <property type="match status" value="1"/>
</dbReference>
<dbReference type="AlphaFoldDB" id="W5MCT6"/>
<dbReference type="Pfam" id="PF00452">
    <property type="entry name" value="Bcl-2"/>
    <property type="match status" value="1"/>
</dbReference>
<dbReference type="Ensembl" id="ENSLOCT00000006203.1">
    <property type="protein sequence ID" value="ENSLOCP00000006195.1"/>
    <property type="gene ID" value="ENSLOCG00000005142.1"/>
</dbReference>
<dbReference type="PANTHER" id="PTHR11256">
    <property type="entry name" value="BCL-2 RELATED"/>
    <property type="match status" value="1"/>
</dbReference>
<name>W5MCT6_LEPOC</name>
<dbReference type="STRING" id="7918.ENSLOCP00000006195"/>
<dbReference type="Proteomes" id="UP000018468">
    <property type="component" value="Linkage group LG27"/>
</dbReference>
<dbReference type="FunCoup" id="W5MCT6">
    <property type="interactions" value="158"/>
</dbReference>
<evidence type="ECO:0000313" key="6">
    <source>
        <dbReference type="Ensembl" id="ENSLOCP00000006195.1"/>
    </source>
</evidence>
<reference evidence="7" key="1">
    <citation type="submission" date="2011-12" db="EMBL/GenBank/DDBJ databases">
        <title>The Draft Genome of Lepisosteus oculatus.</title>
        <authorList>
            <consortium name="The Broad Institute Genome Assembly &amp; Analysis Group"/>
            <consortium name="Computational R&amp;D Group"/>
            <consortium name="and Sequencing Platform"/>
            <person name="Di Palma F."/>
            <person name="Alfoldi J."/>
            <person name="Johnson J."/>
            <person name="Berlin A."/>
            <person name="Gnerre S."/>
            <person name="Jaffe D."/>
            <person name="MacCallum I."/>
            <person name="Young S."/>
            <person name="Walker B.J."/>
            <person name="Lander E.S."/>
            <person name="Lindblad-Toh K."/>
        </authorList>
    </citation>
    <scope>NUCLEOTIDE SEQUENCE [LARGE SCALE GENOMIC DNA]</scope>
</reference>
<evidence type="ECO:0000259" key="5">
    <source>
        <dbReference type="SMART" id="SM00337"/>
    </source>
</evidence>
<dbReference type="InterPro" id="IPR046371">
    <property type="entry name" value="Bcl-2_BH1-3"/>
</dbReference>
<dbReference type="GO" id="GO:0015267">
    <property type="term" value="F:channel activity"/>
    <property type="evidence" value="ECO:0000318"/>
    <property type="project" value="GO_Central"/>
</dbReference>
<keyword evidence="7" id="KW-1185">Reference proteome</keyword>
<dbReference type="InParanoid" id="W5MCT6"/>
<dbReference type="OMA" id="VQGNCAQ"/>
<dbReference type="Bgee" id="ENSLOCG00000005142">
    <property type="expression patterns" value="Expressed in pharyngeal gill and 9 other cell types or tissues"/>
</dbReference>
<evidence type="ECO:0000256" key="3">
    <source>
        <dbReference type="SAM" id="MobiDB-lite"/>
    </source>
</evidence>
<dbReference type="GO" id="GO:0008630">
    <property type="term" value="P:intrinsic apoptotic signaling pathway in response to DNA damage"/>
    <property type="evidence" value="ECO:0000318"/>
    <property type="project" value="GO_Central"/>
</dbReference>
<proteinExistence type="inferred from homology"/>
<dbReference type="GeneID" id="102689963"/>
<comment type="similarity">
    <text evidence="1">Belongs to the Bcl-2 family.</text>
</comment>
<keyword evidence="4" id="KW-0472">Membrane</keyword>
<reference evidence="6" key="3">
    <citation type="submission" date="2025-09" db="UniProtKB">
        <authorList>
            <consortium name="Ensembl"/>
        </authorList>
    </citation>
    <scope>IDENTIFICATION</scope>
</reference>
<sequence>MADSTGSNQGNEIDENGAVGGEDTVDDVIIEQGAVVFRGYVVEAARVDNQEFVIAPEDLGGRPNEGQDSQVKDIVRNLIEIADELNRNAELESLLSRVEFDSAESLFFTVARKIFEDGINWGRVVALFHLAYKLIIKAITRDRNEIIQTIIGWVLNFIGEHVSRWIREHGGWEGVRNYSQNLRWQNVAIFAAAVLTGVLAYWKMSS</sequence>
<evidence type="ECO:0000256" key="1">
    <source>
        <dbReference type="ARBA" id="ARBA00009458"/>
    </source>
</evidence>
<evidence type="ECO:0000256" key="2">
    <source>
        <dbReference type="ARBA" id="ARBA00022703"/>
    </source>
</evidence>
<organism evidence="6 7">
    <name type="scientific">Lepisosteus oculatus</name>
    <name type="common">Spotted gar</name>
    <dbReference type="NCBI Taxonomy" id="7918"/>
    <lineage>
        <taxon>Eukaryota</taxon>
        <taxon>Metazoa</taxon>
        <taxon>Chordata</taxon>
        <taxon>Craniata</taxon>
        <taxon>Vertebrata</taxon>
        <taxon>Euteleostomi</taxon>
        <taxon>Actinopterygii</taxon>
        <taxon>Neopterygii</taxon>
        <taxon>Holostei</taxon>
        <taxon>Semionotiformes</taxon>
        <taxon>Lepisosteidae</taxon>
        <taxon>Lepisosteus</taxon>
    </lineage>
</organism>
<keyword evidence="2" id="KW-0053">Apoptosis</keyword>
<dbReference type="InterPro" id="IPR026298">
    <property type="entry name" value="Bcl-2_fam"/>
</dbReference>
<evidence type="ECO:0000256" key="4">
    <source>
        <dbReference type="SAM" id="Phobius"/>
    </source>
</evidence>
<dbReference type="SUPFAM" id="SSF56854">
    <property type="entry name" value="Bcl-2 inhibitors of programmed cell death"/>
    <property type="match status" value="1"/>
</dbReference>